<feature type="transmembrane region" description="Helical" evidence="6">
    <location>
        <begin position="307"/>
        <end position="326"/>
    </location>
</feature>
<dbReference type="OrthoDB" id="142621at2"/>
<dbReference type="PANTHER" id="PTHR30294">
    <property type="entry name" value="MEMBRANE COMPONENT OF ABC TRANSPORTER YHHJ-RELATED"/>
    <property type="match status" value="1"/>
</dbReference>
<comment type="subcellular location">
    <subcellularLocation>
        <location evidence="1">Cell membrane</location>
        <topology evidence="1">Multi-pass membrane protein</topology>
    </subcellularLocation>
</comment>
<evidence type="ECO:0000256" key="5">
    <source>
        <dbReference type="ARBA" id="ARBA00023136"/>
    </source>
</evidence>
<dbReference type="RefSeq" id="WP_054537403.1">
    <property type="nucleotide sequence ID" value="NZ_LGKP01000046.1"/>
</dbReference>
<feature type="transmembrane region" description="Helical" evidence="6">
    <location>
        <begin position="272"/>
        <end position="295"/>
    </location>
</feature>
<dbReference type="STRING" id="70996.SE18_26105"/>
<dbReference type="PANTHER" id="PTHR30294:SF29">
    <property type="entry name" value="MULTIDRUG ABC TRANSPORTER PERMEASE YBHS-RELATED"/>
    <property type="match status" value="1"/>
</dbReference>
<keyword evidence="3 6" id="KW-0812">Transmembrane</keyword>
<dbReference type="EMBL" id="LGKP01000046">
    <property type="protein sequence ID" value="KPL79445.1"/>
    <property type="molecule type" value="Genomic_DNA"/>
</dbReference>
<dbReference type="InterPro" id="IPR051449">
    <property type="entry name" value="ABC-2_transporter_component"/>
</dbReference>
<evidence type="ECO:0000256" key="4">
    <source>
        <dbReference type="ARBA" id="ARBA00022989"/>
    </source>
</evidence>
<protein>
    <recommendedName>
        <fullName evidence="7">ABC-2 type transporter transmembrane domain-containing protein</fullName>
    </recommendedName>
</protein>
<keyword evidence="2" id="KW-1003">Cell membrane</keyword>
<evidence type="ECO:0000313" key="9">
    <source>
        <dbReference type="Proteomes" id="UP000050277"/>
    </source>
</evidence>
<organism evidence="8 9">
    <name type="scientific">Herpetosiphon geysericola</name>
    <dbReference type="NCBI Taxonomy" id="70996"/>
    <lineage>
        <taxon>Bacteria</taxon>
        <taxon>Bacillati</taxon>
        <taxon>Chloroflexota</taxon>
        <taxon>Chloroflexia</taxon>
        <taxon>Herpetosiphonales</taxon>
        <taxon>Herpetosiphonaceae</taxon>
        <taxon>Herpetosiphon</taxon>
    </lineage>
</organism>
<feature type="transmembrane region" description="Helical" evidence="6">
    <location>
        <begin position="242"/>
        <end position="260"/>
    </location>
</feature>
<evidence type="ECO:0000313" key="8">
    <source>
        <dbReference type="EMBL" id="KPL79445.1"/>
    </source>
</evidence>
<feature type="domain" description="ABC-2 type transporter transmembrane" evidence="7">
    <location>
        <begin position="21"/>
        <end position="381"/>
    </location>
</feature>
<dbReference type="InterPro" id="IPR013525">
    <property type="entry name" value="ABC2_TM"/>
</dbReference>
<evidence type="ECO:0000256" key="1">
    <source>
        <dbReference type="ARBA" id="ARBA00004651"/>
    </source>
</evidence>
<evidence type="ECO:0000256" key="3">
    <source>
        <dbReference type="ARBA" id="ARBA00022692"/>
    </source>
</evidence>
<feature type="transmembrane region" description="Helical" evidence="6">
    <location>
        <begin position="333"/>
        <end position="353"/>
    </location>
</feature>
<dbReference type="Pfam" id="PF12698">
    <property type="entry name" value="ABC2_membrane_3"/>
    <property type="match status" value="1"/>
</dbReference>
<proteinExistence type="predicted"/>
<reference evidence="8 9" key="1">
    <citation type="submission" date="2015-07" db="EMBL/GenBank/DDBJ databases">
        <title>Whole genome sequence of Herpetosiphon geysericola DSM 7119.</title>
        <authorList>
            <person name="Hemp J."/>
            <person name="Ward L.M."/>
            <person name="Pace L.A."/>
            <person name="Fischer W.W."/>
        </authorList>
    </citation>
    <scope>NUCLEOTIDE SEQUENCE [LARGE SCALE GENOMIC DNA]</scope>
    <source>
        <strain evidence="8 9">DSM 7119</strain>
    </source>
</reference>
<feature type="transmembrane region" description="Helical" evidence="6">
    <location>
        <begin position="23"/>
        <end position="47"/>
    </location>
</feature>
<gene>
    <name evidence="8" type="ORF">SE18_26105</name>
</gene>
<sequence length="412" mass="44756">MSKAKWWTIAAHEYAVHAKRKGFLIATFGTPLLLVAIFAAIFAFIAFGDQSNSLGVVDQAGITQKLPATVTITDTLRKDVAVIRFDDENLAKAALSKQEIDGYVVIPSDYLQSGALRGVANEGNLSSDARDRFKDYMQKALISNQPSLNDQRALEPIDQVYNRKPNSAVETSEGQGILLFFAPYLFGIFFFIAVFSSSAYLMTALVEEKESRVMEILATSLRPFELMVGKIVGLGLVGLTQISIWVGTALLAFTIARANIEGMANLTLPTNVLLIGAVMFVPAYLMVAGALGAIGASVSAVQEGQQFSGIISILMISPVWFINMIIENPNGPLALFLSLFPFTAPIVMMQRVALVSVPAWQIGLSVLLLVGMAFVMIWLSARIVRVGMLRYGKRLTLTEIRRALSLGGQHGE</sequence>
<keyword evidence="5 6" id="KW-0472">Membrane</keyword>
<accession>A0A0P6YBX0</accession>
<dbReference type="AlphaFoldDB" id="A0A0P6YBX0"/>
<feature type="transmembrane region" description="Helical" evidence="6">
    <location>
        <begin position="359"/>
        <end position="384"/>
    </location>
</feature>
<evidence type="ECO:0000259" key="7">
    <source>
        <dbReference type="Pfam" id="PF12698"/>
    </source>
</evidence>
<dbReference type="GO" id="GO:0140359">
    <property type="term" value="F:ABC-type transporter activity"/>
    <property type="evidence" value="ECO:0007669"/>
    <property type="project" value="InterPro"/>
</dbReference>
<evidence type="ECO:0000256" key="6">
    <source>
        <dbReference type="SAM" id="Phobius"/>
    </source>
</evidence>
<dbReference type="Proteomes" id="UP000050277">
    <property type="component" value="Unassembled WGS sequence"/>
</dbReference>
<feature type="transmembrane region" description="Helical" evidence="6">
    <location>
        <begin position="177"/>
        <end position="201"/>
    </location>
</feature>
<dbReference type="GO" id="GO:0005886">
    <property type="term" value="C:plasma membrane"/>
    <property type="evidence" value="ECO:0007669"/>
    <property type="project" value="UniProtKB-SubCell"/>
</dbReference>
<name>A0A0P6YBX0_9CHLR</name>
<evidence type="ECO:0000256" key="2">
    <source>
        <dbReference type="ARBA" id="ARBA00022475"/>
    </source>
</evidence>
<keyword evidence="9" id="KW-1185">Reference proteome</keyword>
<keyword evidence="4 6" id="KW-1133">Transmembrane helix</keyword>
<comment type="caution">
    <text evidence="8">The sequence shown here is derived from an EMBL/GenBank/DDBJ whole genome shotgun (WGS) entry which is preliminary data.</text>
</comment>